<dbReference type="Pfam" id="PF02405">
    <property type="entry name" value="MlaE"/>
    <property type="match status" value="1"/>
</dbReference>
<dbReference type="GO" id="GO:0005548">
    <property type="term" value="F:phospholipid transporter activity"/>
    <property type="evidence" value="ECO:0007669"/>
    <property type="project" value="TreeGrafter"/>
</dbReference>
<feature type="transmembrane region" description="Helical" evidence="1">
    <location>
        <begin position="130"/>
        <end position="149"/>
    </location>
</feature>
<dbReference type="InterPro" id="IPR030802">
    <property type="entry name" value="Permease_MalE"/>
</dbReference>
<accession>A0A2T5C6R2</accession>
<evidence type="ECO:0000313" key="3">
    <source>
        <dbReference type="Proteomes" id="UP000243525"/>
    </source>
</evidence>
<dbReference type="EMBL" id="QAAD01000001">
    <property type="protein sequence ID" value="PTN10592.1"/>
    <property type="molecule type" value="Genomic_DNA"/>
</dbReference>
<dbReference type="PANTHER" id="PTHR30188">
    <property type="entry name" value="ABC TRANSPORTER PERMEASE PROTEIN-RELATED"/>
    <property type="match status" value="1"/>
</dbReference>
<keyword evidence="1" id="KW-0812">Transmembrane</keyword>
<evidence type="ECO:0000256" key="1">
    <source>
        <dbReference type="SAM" id="Phobius"/>
    </source>
</evidence>
<protein>
    <submittedName>
        <fullName evidence="2">Phospholipid/cholesterol/gamma-HCH transport system permease protein</fullName>
    </submittedName>
</protein>
<organism evidence="2 3">
    <name type="scientific">Mangrovibacterium marinum</name>
    <dbReference type="NCBI Taxonomy" id="1639118"/>
    <lineage>
        <taxon>Bacteria</taxon>
        <taxon>Pseudomonadati</taxon>
        <taxon>Bacteroidota</taxon>
        <taxon>Bacteroidia</taxon>
        <taxon>Marinilabiliales</taxon>
        <taxon>Prolixibacteraceae</taxon>
        <taxon>Mangrovibacterium</taxon>
    </lineage>
</organism>
<dbReference type="PANTHER" id="PTHR30188:SF4">
    <property type="entry name" value="PROTEIN TRIGALACTOSYLDIACYLGLYCEROL 1, CHLOROPLASTIC"/>
    <property type="match status" value="1"/>
</dbReference>
<sequence>MHFFYHAGRYFSLLTKVFSKPERHKVYVKRLFSEIDALGVNTVGLVVIISIFMGGIITLQVAYNMQNPFLPSYLIGLGNRDTLILEFSSTILGLILAGKIGSNITSEIGSMRVTEQIDSLEIMGVNPASYLILPKIVAVVFIFPFLYVISVFFGLIGGLLVGPGVGAITAAEYLNGVQYLFNPHYVGFSMVKSLVFGFLVSSIPAYFGYFVEGGAFEVGAASTRAVVTTNILILIWDLILTQLLM</sequence>
<dbReference type="AlphaFoldDB" id="A0A2T5C6R2"/>
<gene>
    <name evidence="2" type="ORF">C8N47_101242</name>
</gene>
<keyword evidence="1" id="KW-1133">Transmembrane helix</keyword>
<dbReference type="OrthoDB" id="9810518at2"/>
<reference evidence="2 3" key="1">
    <citation type="submission" date="2018-04" db="EMBL/GenBank/DDBJ databases">
        <title>Genomic Encyclopedia of Archaeal and Bacterial Type Strains, Phase II (KMG-II): from individual species to whole genera.</title>
        <authorList>
            <person name="Goeker M."/>
        </authorList>
    </citation>
    <scope>NUCLEOTIDE SEQUENCE [LARGE SCALE GENOMIC DNA]</scope>
    <source>
        <strain evidence="2 3">DSM 28823</strain>
    </source>
</reference>
<feature type="transmembrane region" description="Helical" evidence="1">
    <location>
        <begin position="155"/>
        <end position="174"/>
    </location>
</feature>
<dbReference type="RefSeq" id="WP_107820811.1">
    <property type="nucleotide sequence ID" value="NZ_OY782574.1"/>
</dbReference>
<feature type="transmembrane region" description="Helical" evidence="1">
    <location>
        <begin position="221"/>
        <end position="240"/>
    </location>
</feature>
<keyword evidence="3" id="KW-1185">Reference proteome</keyword>
<dbReference type="Proteomes" id="UP000243525">
    <property type="component" value="Unassembled WGS sequence"/>
</dbReference>
<evidence type="ECO:0000313" key="2">
    <source>
        <dbReference type="EMBL" id="PTN10592.1"/>
    </source>
</evidence>
<feature type="transmembrane region" description="Helical" evidence="1">
    <location>
        <begin position="186"/>
        <end position="209"/>
    </location>
</feature>
<name>A0A2T5C6R2_9BACT</name>
<feature type="transmembrane region" description="Helical" evidence="1">
    <location>
        <begin position="38"/>
        <end position="63"/>
    </location>
</feature>
<comment type="caution">
    <text evidence="2">The sequence shown here is derived from an EMBL/GenBank/DDBJ whole genome shotgun (WGS) entry which is preliminary data.</text>
</comment>
<dbReference type="GO" id="GO:0043190">
    <property type="term" value="C:ATP-binding cassette (ABC) transporter complex"/>
    <property type="evidence" value="ECO:0007669"/>
    <property type="project" value="InterPro"/>
</dbReference>
<keyword evidence="1" id="KW-0472">Membrane</keyword>
<proteinExistence type="predicted"/>